<sequence>MYFNNHLISFNKLTILLIIFSHIKTILSNPSPKLLESENHFSLMSLAENKLMMEAFLKKEINHKNNKHNENNQCTDGWTTFRNPKDGHLYGYKVFVEDMINYFQAELRCRSMGAEIVSIHSAEENSFVAKLVAPLLAECQNNPLICAERVPHIDKAHELLDHILRGFWTGLHRSQFYPFYNPAVVQVWSDGSECDYGCYEWEVDCNMNIEPWGNCDPSGTNSSHGHGQSEDCTQIYLATSSGIAKWNDLACNQKIGATSSGIAKWNDLACNQKIGGFICKKPCDGERKHDVCGKDGWPHVDGKAFHAFPLHSPGNYWQALSICHKHDAQVASIHSDEENKITSALAIGQAGGNISACSWIGLHSAHGGSKERFWDDGSSVDFGKHVEPGTLPLSDDISSDDKDKESHHCRECMAINGNGHWKDSNCGANCGAVICKKESINCYANPETYDDNLVGITIDWDVGLQKVECDKVTANTGNCMLAFDSYYNCLSYDFVLNVHKRQQSKDIPVTITESNFCTMMKSEFECTKCCICYKND</sequence>
<reference evidence="5" key="1">
    <citation type="submission" date="2022-11" db="UniProtKB">
        <authorList>
            <consortium name="WormBaseParasite"/>
        </authorList>
    </citation>
    <scope>IDENTIFICATION</scope>
</reference>
<dbReference type="PROSITE" id="PS50041">
    <property type="entry name" value="C_TYPE_LECTIN_2"/>
    <property type="match status" value="2"/>
</dbReference>
<dbReference type="WBParaSite" id="scf7180000422811.g9662">
    <property type="protein sequence ID" value="scf7180000422811.g9662"/>
    <property type="gene ID" value="scf7180000422811.g9662"/>
</dbReference>
<accession>A0A915NZ95</accession>
<evidence type="ECO:0000313" key="4">
    <source>
        <dbReference type="Proteomes" id="UP000887560"/>
    </source>
</evidence>
<dbReference type="InterPro" id="IPR018378">
    <property type="entry name" value="C-type_lectin_CS"/>
</dbReference>
<dbReference type="PROSITE" id="PS00615">
    <property type="entry name" value="C_TYPE_LECTIN_1"/>
    <property type="match status" value="1"/>
</dbReference>
<dbReference type="InterPro" id="IPR050828">
    <property type="entry name" value="C-type_lectin/matrix_domain"/>
</dbReference>
<dbReference type="PANTHER" id="PTHR45710">
    <property type="entry name" value="C-TYPE LECTIN DOMAIN-CONTAINING PROTEIN 180"/>
    <property type="match status" value="1"/>
</dbReference>
<keyword evidence="1" id="KW-1015">Disulfide bond</keyword>
<organism evidence="4 5">
    <name type="scientific">Meloidogyne floridensis</name>
    <dbReference type="NCBI Taxonomy" id="298350"/>
    <lineage>
        <taxon>Eukaryota</taxon>
        <taxon>Metazoa</taxon>
        <taxon>Ecdysozoa</taxon>
        <taxon>Nematoda</taxon>
        <taxon>Chromadorea</taxon>
        <taxon>Rhabditida</taxon>
        <taxon>Tylenchina</taxon>
        <taxon>Tylenchomorpha</taxon>
        <taxon>Tylenchoidea</taxon>
        <taxon>Meloidogynidae</taxon>
        <taxon>Meloidogyninae</taxon>
        <taxon>Meloidogyne</taxon>
    </lineage>
</organism>
<name>A0A915NZ95_9BILA</name>
<keyword evidence="4" id="KW-1185">Reference proteome</keyword>
<feature type="signal peptide" evidence="2">
    <location>
        <begin position="1"/>
        <end position="28"/>
    </location>
</feature>
<dbReference type="Gene3D" id="3.10.100.10">
    <property type="entry name" value="Mannose-Binding Protein A, subunit A"/>
    <property type="match status" value="2"/>
</dbReference>
<evidence type="ECO:0000256" key="2">
    <source>
        <dbReference type="SAM" id="SignalP"/>
    </source>
</evidence>
<dbReference type="Pfam" id="PF00059">
    <property type="entry name" value="Lectin_C"/>
    <property type="match status" value="1"/>
</dbReference>
<dbReference type="SMART" id="SM00034">
    <property type="entry name" value="CLECT"/>
    <property type="match status" value="2"/>
</dbReference>
<dbReference type="SUPFAM" id="SSF56436">
    <property type="entry name" value="C-type lectin-like"/>
    <property type="match status" value="2"/>
</dbReference>
<dbReference type="InterPro" id="IPR016186">
    <property type="entry name" value="C-type_lectin-like/link_sf"/>
</dbReference>
<keyword evidence="2" id="KW-0732">Signal</keyword>
<evidence type="ECO:0000313" key="5">
    <source>
        <dbReference type="WBParaSite" id="scf7180000422811.g9662"/>
    </source>
</evidence>
<evidence type="ECO:0000259" key="3">
    <source>
        <dbReference type="PROSITE" id="PS50041"/>
    </source>
</evidence>
<proteinExistence type="predicted"/>
<dbReference type="PANTHER" id="PTHR45710:SF36">
    <property type="entry name" value="C-TYPE LECTIN DOMAIN-CONTAINING PROTEIN"/>
    <property type="match status" value="1"/>
</dbReference>
<feature type="domain" description="C-type lectin" evidence="3">
    <location>
        <begin position="300"/>
        <end position="426"/>
    </location>
</feature>
<dbReference type="AlphaFoldDB" id="A0A915NZ95"/>
<protein>
    <submittedName>
        <fullName evidence="5">C-type lectin domain-containing protein</fullName>
    </submittedName>
</protein>
<dbReference type="InterPro" id="IPR001304">
    <property type="entry name" value="C-type_lectin-like"/>
</dbReference>
<feature type="domain" description="C-type lectin" evidence="3">
    <location>
        <begin position="92"/>
        <end position="260"/>
    </location>
</feature>
<evidence type="ECO:0000256" key="1">
    <source>
        <dbReference type="ARBA" id="ARBA00023157"/>
    </source>
</evidence>
<dbReference type="InterPro" id="IPR016187">
    <property type="entry name" value="CTDL_fold"/>
</dbReference>
<dbReference type="Proteomes" id="UP000887560">
    <property type="component" value="Unplaced"/>
</dbReference>
<dbReference type="CDD" id="cd00037">
    <property type="entry name" value="CLECT"/>
    <property type="match status" value="1"/>
</dbReference>
<feature type="chain" id="PRO_5037502785" evidence="2">
    <location>
        <begin position="29"/>
        <end position="536"/>
    </location>
</feature>